<name>A0AAD4LX50_9AGAM</name>
<keyword evidence="3" id="KW-1185">Reference proteome</keyword>
<dbReference type="InterPro" id="IPR031350">
    <property type="entry name" value="Goodbye_dom"/>
</dbReference>
<protein>
    <recommendedName>
        <fullName evidence="1">Fungal STAND N-terminal Goodbye domain-containing protein</fullName>
    </recommendedName>
</protein>
<proteinExistence type="predicted"/>
<sequence length="151" mass="16472">MSSASASVTISSSNFRLILDALDDYTKQTGIDLTTNPFANKLRTCDSSDAILELLREKANQFKDYRDGNRKLINSLSPVVKVVHVFSGILGEAASLMPFQPAKAIFVGVDVLLAAAGAVSASYDALVDLFECISNFLKRLHVYTEIRSPLR</sequence>
<reference evidence="2" key="1">
    <citation type="journal article" date="2022" name="New Phytol.">
        <title>Evolutionary transition to the ectomycorrhizal habit in the genomes of a hyperdiverse lineage of mushroom-forming fungi.</title>
        <authorList>
            <person name="Looney B."/>
            <person name="Miyauchi S."/>
            <person name="Morin E."/>
            <person name="Drula E."/>
            <person name="Courty P.E."/>
            <person name="Kohler A."/>
            <person name="Kuo A."/>
            <person name="LaButti K."/>
            <person name="Pangilinan J."/>
            <person name="Lipzen A."/>
            <person name="Riley R."/>
            <person name="Andreopoulos W."/>
            <person name="He G."/>
            <person name="Johnson J."/>
            <person name="Nolan M."/>
            <person name="Tritt A."/>
            <person name="Barry K.W."/>
            <person name="Grigoriev I.V."/>
            <person name="Nagy L.G."/>
            <person name="Hibbett D."/>
            <person name="Henrissat B."/>
            <person name="Matheny P.B."/>
            <person name="Labbe J."/>
            <person name="Martin F.M."/>
        </authorList>
    </citation>
    <scope>NUCLEOTIDE SEQUENCE</scope>
    <source>
        <strain evidence="2">BPL690</strain>
    </source>
</reference>
<evidence type="ECO:0000313" key="2">
    <source>
        <dbReference type="EMBL" id="KAI0293887.1"/>
    </source>
</evidence>
<feature type="domain" description="Fungal STAND N-terminal Goodbye" evidence="1">
    <location>
        <begin position="20"/>
        <end position="143"/>
    </location>
</feature>
<dbReference type="AlphaFoldDB" id="A0AAD4LX50"/>
<comment type="caution">
    <text evidence="2">The sequence shown here is derived from an EMBL/GenBank/DDBJ whole genome shotgun (WGS) entry which is preliminary data.</text>
</comment>
<evidence type="ECO:0000313" key="3">
    <source>
        <dbReference type="Proteomes" id="UP001203297"/>
    </source>
</evidence>
<dbReference type="Proteomes" id="UP001203297">
    <property type="component" value="Unassembled WGS sequence"/>
</dbReference>
<gene>
    <name evidence="2" type="ORF">B0F90DRAFT_1350249</name>
</gene>
<evidence type="ECO:0000259" key="1">
    <source>
        <dbReference type="Pfam" id="PF17109"/>
    </source>
</evidence>
<organism evidence="2 3">
    <name type="scientific">Multifurca ochricompacta</name>
    <dbReference type="NCBI Taxonomy" id="376703"/>
    <lineage>
        <taxon>Eukaryota</taxon>
        <taxon>Fungi</taxon>
        <taxon>Dikarya</taxon>
        <taxon>Basidiomycota</taxon>
        <taxon>Agaricomycotina</taxon>
        <taxon>Agaricomycetes</taxon>
        <taxon>Russulales</taxon>
        <taxon>Russulaceae</taxon>
        <taxon>Multifurca</taxon>
    </lineage>
</organism>
<dbReference type="Pfam" id="PF17109">
    <property type="entry name" value="Goodbye"/>
    <property type="match status" value="1"/>
</dbReference>
<accession>A0AAD4LX50</accession>
<dbReference type="EMBL" id="WTXG01000086">
    <property type="protein sequence ID" value="KAI0293887.1"/>
    <property type="molecule type" value="Genomic_DNA"/>
</dbReference>